<evidence type="ECO:0000313" key="8">
    <source>
        <dbReference type="Proteomes" id="UP001597011"/>
    </source>
</evidence>
<evidence type="ECO:0000256" key="2">
    <source>
        <dbReference type="ARBA" id="ARBA00022884"/>
    </source>
</evidence>
<keyword evidence="3" id="KW-0238">DNA-binding</keyword>
<dbReference type="SUPFAM" id="SSF55174">
    <property type="entry name" value="Alpha-L RNA-binding motif"/>
    <property type="match status" value="1"/>
</dbReference>
<keyword evidence="2 4" id="KW-0694">RNA-binding</keyword>
<dbReference type="Gene3D" id="3.10.290.10">
    <property type="entry name" value="RNA-binding S4 domain"/>
    <property type="match status" value="1"/>
</dbReference>
<protein>
    <submittedName>
        <fullName evidence="7">RNA-binding S4 domain-containing protein</fullName>
    </submittedName>
</protein>
<name>A0ABW3BWY4_9FLAO</name>
<dbReference type="RefSeq" id="WP_379944125.1">
    <property type="nucleotide sequence ID" value="NZ_JBHTIB010000037.1"/>
</dbReference>
<dbReference type="PIRSF" id="PIRSF016821">
    <property type="entry name" value="HSP15"/>
    <property type="match status" value="1"/>
</dbReference>
<proteinExistence type="inferred from homology"/>
<evidence type="ECO:0000259" key="6">
    <source>
        <dbReference type="SMART" id="SM00363"/>
    </source>
</evidence>
<dbReference type="Pfam" id="PF01479">
    <property type="entry name" value="S4"/>
    <property type="match status" value="1"/>
</dbReference>
<evidence type="ECO:0000256" key="1">
    <source>
        <dbReference type="ARBA" id="ARBA00008396"/>
    </source>
</evidence>
<evidence type="ECO:0000256" key="5">
    <source>
        <dbReference type="SAM" id="MobiDB-lite"/>
    </source>
</evidence>
<evidence type="ECO:0000256" key="3">
    <source>
        <dbReference type="ARBA" id="ARBA00023125"/>
    </source>
</evidence>
<reference evidence="8" key="1">
    <citation type="journal article" date="2019" name="Int. J. Syst. Evol. Microbiol.">
        <title>The Global Catalogue of Microorganisms (GCM) 10K type strain sequencing project: providing services to taxonomists for standard genome sequencing and annotation.</title>
        <authorList>
            <consortium name="The Broad Institute Genomics Platform"/>
            <consortium name="The Broad Institute Genome Sequencing Center for Infectious Disease"/>
            <person name="Wu L."/>
            <person name="Ma J."/>
        </authorList>
    </citation>
    <scope>NUCLEOTIDE SEQUENCE [LARGE SCALE GENOMIC DNA]</scope>
    <source>
        <strain evidence="8">CCUG 60529</strain>
    </source>
</reference>
<comment type="caution">
    <text evidence="7">The sequence shown here is derived from an EMBL/GenBank/DDBJ whole genome shotgun (WGS) entry which is preliminary data.</text>
</comment>
<keyword evidence="8" id="KW-1185">Reference proteome</keyword>
<evidence type="ECO:0000313" key="7">
    <source>
        <dbReference type="EMBL" id="MFD0837424.1"/>
    </source>
</evidence>
<gene>
    <name evidence="7" type="ORF">ACFQ0I_16720</name>
</gene>
<comment type="similarity">
    <text evidence="1">Belongs to the HSP15 family.</text>
</comment>
<dbReference type="InterPro" id="IPR036986">
    <property type="entry name" value="S4_RNA-bd_sf"/>
</dbReference>
<dbReference type="InterPro" id="IPR025708">
    <property type="entry name" value="HSP15"/>
</dbReference>
<accession>A0ABW3BWY4</accession>
<dbReference type="PROSITE" id="PS50889">
    <property type="entry name" value="S4"/>
    <property type="match status" value="1"/>
</dbReference>
<dbReference type="CDD" id="cd00165">
    <property type="entry name" value="S4"/>
    <property type="match status" value="1"/>
</dbReference>
<evidence type="ECO:0000256" key="4">
    <source>
        <dbReference type="PROSITE-ProRule" id="PRU00182"/>
    </source>
</evidence>
<sequence>MRIDKFLWCVRYYKTRTLATTACKKGHVRVNQDIVKPSREVYAQDVIELRKDQINYKLTVNDIPESRVGANLVDIYRTDTTPKEQFEAQELLKYSKDYYRKKGVGRPTKKDRRDIDGFTDVTSDGATDNFEEIDSEE</sequence>
<feature type="domain" description="RNA-binding S4" evidence="6">
    <location>
        <begin position="1"/>
        <end position="64"/>
    </location>
</feature>
<dbReference type="Proteomes" id="UP001597011">
    <property type="component" value="Unassembled WGS sequence"/>
</dbReference>
<dbReference type="InterPro" id="IPR002942">
    <property type="entry name" value="S4_RNA-bd"/>
</dbReference>
<feature type="region of interest" description="Disordered" evidence="5">
    <location>
        <begin position="102"/>
        <end position="137"/>
    </location>
</feature>
<organism evidence="7 8">
    <name type="scientific">Mariniflexile aquimaris</name>
    <dbReference type="NCBI Taxonomy" id="881009"/>
    <lineage>
        <taxon>Bacteria</taxon>
        <taxon>Pseudomonadati</taxon>
        <taxon>Bacteroidota</taxon>
        <taxon>Flavobacteriia</taxon>
        <taxon>Flavobacteriales</taxon>
        <taxon>Flavobacteriaceae</taxon>
        <taxon>Mariniflexile</taxon>
    </lineage>
</organism>
<dbReference type="SMART" id="SM00363">
    <property type="entry name" value="S4"/>
    <property type="match status" value="1"/>
</dbReference>
<dbReference type="EMBL" id="JBHTIB010000037">
    <property type="protein sequence ID" value="MFD0837424.1"/>
    <property type="molecule type" value="Genomic_DNA"/>
</dbReference>